<feature type="zinc finger region" description="C3H1-type" evidence="5">
    <location>
        <begin position="981"/>
        <end position="1014"/>
    </location>
</feature>
<dbReference type="Gene3D" id="3.40.220.10">
    <property type="entry name" value="Leucine Aminopeptidase, subunit E, domain 1"/>
    <property type="match status" value="1"/>
</dbReference>
<dbReference type="Pfam" id="PF10021">
    <property type="entry name" value="PARG_cat_microb"/>
    <property type="match status" value="1"/>
</dbReference>
<feature type="compositionally biased region" description="Polar residues" evidence="6">
    <location>
        <begin position="1969"/>
        <end position="1985"/>
    </location>
</feature>
<keyword evidence="1 5" id="KW-0479">Metal-binding</keyword>
<evidence type="ECO:0000256" key="3">
    <source>
        <dbReference type="ARBA" id="ARBA00022833"/>
    </source>
</evidence>
<name>A0A819MKV5_9BILA</name>
<dbReference type="PANTHER" id="PTHR35596:SF1">
    <property type="entry name" value="MICROBIAL-TYPE PARG CATALYTIC DOMAIN-CONTAINING PROTEIN"/>
    <property type="match status" value="1"/>
</dbReference>
<evidence type="ECO:0000313" key="9">
    <source>
        <dbReference type="EMBL" id="CAF1338910.1"/>
    </source>
</evidence>
<evidence type="ECO:0000313" key="10">
    <source>
        <dbReference type="EMBL" id="CAF3981940.1"/>
    </source>
</evidence>
<evidence type="ECO:0000256" key="4">
    <source>
        <dbReference type="PROSITE-ProRule" id="PRU00322"/>
    </source>
</evidence>
<dbReference type="InterPro" id="IPR012664">
    <property type="entry name" value="CHP02452"/>
</dbReference>
<protein>
    <recommendedName>
        <fullName evidence="12">RanBP2-type domain-containing protein</fullName>
    </recommendedName>
</protein>
<evidence type="ECO:0000259" key="7">
    <source>
        <dbReference type="PROSITE" id="PS50103"/>
    </source>
</evidence>
<dbReference type="InterPro" id="IPR000571">
    <property type="entry name" value="Znf_CCCH"/>
</dbReference>
<dbReference type="NCBIfam" id="TIGR02452">
    <property type="entry name" value="TIGR02452 family protein"/>
    <property type="match status" value="1"/>
</dbReference>
<keyword evidence="2 4" id="KW-0863">Zinc-finger</keyword>
<evidence type="ECO:0000256" key="2">
    <source>
        <dbReference type="ARBA" id="ARBA00022771"/>
    </source>
</evidence>
<gene>
    <name evidence="9" type="ORF">IZO911_LOCUS36118</name>
    <name evidence="10" type="ORF">KXQ929_LOCUS27395</name>
</gene>
<feature type="compositionally biased region" description="Low complexity" evidence="6">
    <location>
        <begin position="1919"/>
        <end position="1930"/>
    </location>
</feature>
<evidence type="ECO:0008006" key="12">
    <source>
        <dbReference type="Google" id="ProtNLM"/>
    </source>
</evidence>
<sequence length="1985" mass="229167">MDWQCKECSTKNEQASWRCTLCGTRSFASSNSDASNERITTPIKEEDRELVSSIEDQADVLHKSSIAIAKIYPDIDPLAATMYDPIARQCYGSFYEQKSNQSEQEQVPQEMFEYLPSSEKTICRAIPAPSSQLESVSNGEYKTMVYIPDLPLNIENNDELEHRLRHRLSIVLKIEPIDVKCYSNFGIGYCHVRSNEEKDHLVKVVGKIAWDVGEESVMISFSDRIELVSYIVFKRTKENKDIDSLKENEIIHRWIDNYNAEIPLSCHQLNSQYPNIYIIETKSLDELLHVASNPRLVVMNQLADVYPCAYCSYLEDLPALATENQLRDLIFKAIGSTTIPSSFLSIQLNKRMNNACIIATNKARRWAKKDSIYIDYQFIRKRKTLSCRLLLCPVHEKADADTIVRHQIFAGEAKILYHLGQNLILKIYDKNIYDDCLNRTILKIGKEINVSMVNYTGRPNPNATDIDGYTWYDKDMLQYESNIMPFITRPDHKIFHLNWVAQIWLEQFKRINTLERQDSQTDDDEKKPIHTWANEMRHRLRVTVMLNTLAAIQNKSYTIDDYEIQLNLNSKQKTIVYNHTSKLELSGPMPFKRTPYEKTEVKVLDEDCLVVYENLVAQGKKPLILNMASATSPGGGYRKGDGAQEENLFRRSDYFRSLDIGLDNFVQPSLRFYCTSTGRFESLVDSSTMYPMDDYSAIYTSGLTVFRQPETEGYEFMHQPLTNVCSLAMAAYRKPPCDGNMLSPKYAVGMRKKIENIFAIAHHHKHDTLVLSALGCGAFTNPPNHVAKIFRSVIEQYAGFFRLIVFAIIDDHNTGQKFNPNGNFLPFQREFQQSIFEPIQPSNQANTIYGPYRFSTDGSTVENVSIFYLTPCQYGAKCRDLFESAHVRQYSHPPLCTEARVTGKCTKMDDIVHVYSFIHRSPCPHGGLCHDVDDKKHAREFEHPSYCPHSSNCQDTSDNHEKEYRHLPLCKNAHKCADYHRKNRQHCDAYRHCKPSCRYGHNCPYFYNIKHIDDWQHPFRTPCPWTPYHCVLYDEFQNASCIEKISDYIQQHCSSYTHVCEYGRNCVKQNSSHWDTTIHIPRCICLEDKKCLELNQEDHLNSFTHSNVQDIRYLCKNGSKCGQYDNIEHRSQYRHALIRENMSVIPYCDLNKNINFLMNQRNNIDRIMRFITNDRWTPSTSSSVSPEIIDWIQTVRPVYRCGLEVFESILLHEHVMSRGYMENFKRPKFLAFCVMQRSRITSIGSLATDIHRQHVQNYITALISDVYRQNQFLKSDFTYPNDQQNTIQRDDNVLLQIISQDDVKLIRELTMQIAQAAIKLHMNFVSTNHSLDVNSEIDKHVLSVLGSHLNYDCRDIVIVFKREVLHHPDANFSIQPFVSYQSEKYNQYQPWLAAEMQYSNDRLKMFHETKLHASIPGYEQAAATELIALTSYNSNHRTMNIDLKKIFNGWLNIHSQNSIEARLPQRIPLDYIDEIHMTQSIYDSIDVDMRDRIKTIFGARLRILPAKSNSEYGSCIASALNERWNKPDLQSVLQGFVITLPPTNFLDNLVIPLRISEAYQNYCMHSSRPSKDMVIYIYWQVMNGDMMLILSKKETDPNDVSSKTRSLICYISEKPNTTMDQYHEYPSYLNVGQPFQHQSFIDQNRCAAQSTSFYLGCNLNGFMTFCLEIQPSNGVVKLLHAGTNSIYNHEMISCTFQRSTFDLSELEFLHISAGNRTVSMRDLFVTFEKQEHLHPKIDLKLDQNSSFKRVISNDVQADKSHDKSCASSLVVADDQAKRSVGIVDQMISKAVQIKDQAVDFFVGKNDSPLTPCRHGIHCSIQFTDKGPRHNSKYSHPCRFADLCQNPESHLTHDTHPVSACPLDRNCKRLGDAYHRAEYLHSGLPYFLIPCRYQRDCKDKTEKHRMKYSHGEQVLEAMGKSSPKKSSIVSSQDNAHSQLIPCRHGAMCSEKNDPRHYNKFSHPGSLGPRKNNNNPAVPSEYSPYSD</sequence>
<dbReference type="GO" id="GO:0008270">
    <property type="term" value="F:zinc ion binding"/>
    <property type="evidence" value="ECO:0007669"/>
    <property type="project" value="UniProtKB-KW"/>
</dbReference>
<dbReference type="EMBL" id="CAJOBB010002588">
    <property type="protein sequence ID" value="CAF3981940.1"/>
    <property type="molecule type" value="Genomic_DNA"/>
</dbReference>
<dbReference type="Proteomes" id="UP000663868">
    <property type="component" value="Unassembled WGS sequence"/>
</dbReference>
<evidence type="ECO:0000256" key="1">
    <source>
        <dbReference type="ARBA" id="ARBA00022723"/>
    </source>
</evidence>
<dbReference type="PROSITE" id="PS50199">
    <property type="entry name" value="ZF_RANBP2_2"/>
    <property type="match status" value="1"/>
</dbReference>
<organism evidence="10 11">
    <name type="scientific">Adineta steineri</name>
    <dbReference type="NCBI Taxonomy" id="433720"/>
    <lineage>
        <taxon>Eukaryota</taxon>
        <taxon>Metazoa</taxon>
        <taxon>Spiralia</taxon>
        <taxon>Gnathifera</taxon>
        <taxon>Rotifera</taxon>
        <taxon>Eurotatoria</taxon>
        <taxon>Bdelloidea</taxon>
        <taxon>Adinetida</taxon>
        <taxon>Adinetidae</taxon>
        <taxon>Adineta</taxon>
    </lineage>
</organism>
<dbReference type="PROSITE" id="PS01358">
    <property type="entry name" value="ZF_RANBP2_1"/>
    <property type="match status" value="1"/>
</dbReference>
<reference evidence="10" key="1">
    <citation type="submission" date="2021-02" db="EMBL/GenBank/DDBJ databases">
        <authorList>
            <person name="Nowell W R."/>
        </authorList>
    </citation>
    <scope>NUCLEOTIDE SEQUENCE</scope>
</reference>
<dbReference type="SUPFAM" id="SSF52949">
    <property type="entry name" value="Macro domain-like"/>
    <property type="match status" value="1"/>
</dbReference>
<comment type="caution">
    <text evidence="10">The sequence shown here is derived from an EMBL/GenBank/DDBJ whole genome shotgun (WGS) entry which is preliminary data.</text>
</comment>
<feature type="domain" description="RanBP2-type" evidence="8">
    <location>
        <begin position="1"/>
        <end position="28"/>
    </location>
</feature>
<accession>A0A819MKV5</accession>
<dbReference type="Proteomes" id="UP000663860">
    <property type="component" value="Unassembled WGS sequence"/>
</dbReference>
<dbReference type="EMBL" id="CAJNOE010000814">
    <property type="protein sequence ID" value="CAF1338910.1"/>
    <property type="molecule type" value="Genomic_DNA"/>
</dbReference>
<evidence type="ECO:0000256" key="6">
    <source>
        <dbReference type="SAM" id="MobiDB-lite"/>
    </source>
</evidence>
<dbReference type="PANTHER" id="PTHR35596">
    <property type="entry name" value="DUF2263 DOMAIN-CONTAINING PROTEIN"/>
    <property type="match status" value="1"/>
</dbReference>
<keyword evidence="3 5" id="KW-0862">Zinc</keyword>
<dbReference type="InterPro" id="IPR001876">
    <property type="entry name" value="Znf_RanBP2"/>
</dbReference>
<evidence type="ECO:0000259" key="8">
    <source>
        <dbReference type="PROSITE" id="PS50199"/>
    </source>
</evidence>
<evidence type="ECO:0000313" key="11">
    <source>
        <dbReference type="Proteomes" id="UP000663868"/>
    </source>
</evidence>
<proteinExistence type="predicted"/>
<evidence type="ECO:0000256" key="5">
    <source>
        <dbReference type="PROSITE-ProRule" id="PRU00723"/>
    </source>
</evidence>
<dbReference type="InterPro" id="IPR019261">
    <property type="entry name" value="PARG_cat_microbial"/>
</dbReference>
<dbReference type="PROSITE" id="PS50103">
    <property type="entry name" value="ZF_C3H1"/>
    <property type="match status" value="1"/>
</dbReference>
<feature type="region of interest" description="Disordered" evidence="6">
    <location>
        <begin position="1914"/>
        <end position="1985"/>
    </location>
</feature>
<feature type="domain" description="C3H1-type" evidence="7">
    <location>
        <begin position="981"/>
        <end position="1014"/>
    </location>
</feature>
<dbReference type="InterPro" id="IPR043472">
    <property type="entry name" value="Macro_dom-like"/>
</dbReference>